<proteinExistence type="predicted"/>
<reference evidence="3" key="1">
    <citation type="submission" date="2025-08" db="UniProtKB">
        <authorList>
            <consortium name="RefSeq"/>
        </authorList>
    </citation>
    <scope>IDENTIFICATION</scope>
    <source>
        <tissue evidence="3">Whole body</tissue>
    </source>
</reference>
<protein>
    <submittedName>
        <fullName evidence="3">Uncharacterized protein LOC107073505</fullName>
    </submittedName>
</protein>
<keyword evidence="2" id="KW-1185">Reference proteome</keyword>
<organism evidence="2 3">
    <name type="scientific">Polistes dominula</name>
    <name type="common">European paper wasp</name>
    <name type="synonym">Vespa dominula</name>
    <dbReference type="NCBI Taxonomy" id="743375"/>
    <lineage>
        <taxon>Eukaryota</taxon>
        <taxon>Metazoa</taxon>
        <taxon>Ecdysozoa</taxon>
        <taxon>Arthropoda</taxon>
        <taxon>Hexapoda</taxon>
        <taxon>Insecta</taxon>
        <taxon>Pterygota</taxon>
        <taxon>Neoptera</taxon>
        <taxon>Endopterygota</taxon>
        <taxon>Hymenoptera</taxon>
        <taxon>Apocrita</taxon>
        <taxon>Aculeata</taxon>
        <taxon>Vespoidea</taxon>
        <taxon>Vespidae</taxon>
        <taxon>Polistinae</taxon>
        <taxon>Polistini</taxon>
        <taxon>Polistes</taxon>
    </lineage>
</organism>
<gene>
    <name evidence="3" type="primary">LOC107073505</name>
</gene>
<dbReference type="RefSeq" id="XP_015189679.1">
    <property type="nucleotide sequence ID" value="XM_015334193.1"/>
</dbReference>
<feature type="region of interest" description="Disordered" evidence="1">
    <location>
        <begin position="167"/>
        <end position="205"/>
    </location>
</feature>
<evidence type="ECO:0000313" key="3">
    <source>
        <dbReference type="RefSeq" id="XP_015189679.1"/>
    </source>
</evidence>
<name>A0ABM1JB41_POLDO</name>
<feature type="compositionally biased region" description="Polar residues" evidence="1">
    <location>
        <begin position="187"/>
        <end position="205"/>
    </location>
</feature>
<feature type="compositionally biased region" description="Polar residues" evidence="1">
    <location>
        <begin position="167"/>
        <end position="178"/>
    </location>
</feature>
<evidence type="ECO:0000256" key="1">
    <source>
        <dbReference type="SAM" id="MobiDB-lite"/>
    </source>
</evidence>
<dbReference type="PANTHER" id="PTHR38681:SF1">
    <property type="entry name" value="RETROVIRUS-RELATED POL POLYPROTEIN FROM TRANSPOSON 412-LIKE PROTEIN"/>
    <property type="match status" value="1"/>
</dbReference>
<dbReference type="Proteomes" id="UP000694924">
    <property type="component" value="Unplaced"/>
</dbReference>
<evidence type="ECO:0000313" key="2">
    <source>
        <dbReference type="Proteomes" id="UP000694924"/>
    </source>
</evidence>
<sequence>MIERFHRTLKSALMGALAPWPDALPLVLLGLRNAFKEDLQALLADMVFSTPLRIPGAFFAPCSSPVDHTFFIGRLRSLMEALSATPAFDYSRRRSYFFKDLRTCTHIFQRVDTVRRPLEKPYSGPHWVLRCINYMVYVIEVNGSERTVSTDALKPAYLDTFDAPAQTSAPASSLSSRPTAAPGPLLTVQTSPLTSRPVISTPPAS</sequence>
<dbReference type="PANTHER" id="PTHR38681">
    <property type="entry name" value="RETROVIRUS-RELATED POL POLYPROTEIN FROM TRANSPOSON 412-LIKE PROTEIN-RELATED"/>
    <property type="match status" value="1"/>
</dbReference>
<accession>A0ABM1JB41</accession>
<dbReference type="GeneID" id="107073505"/>